<evidence type="ECO:0000256" key="9">
    <source>
        <dbReference type="RuleBase" id="RU003357"/>
    </source>
</evidence>
<dbReference type="PROSITE" id="PS52016">
    <property type="entry name" value="TONB_DEPENDENT_REC_3"/>
    <property type="match status" value="1"/>
</dbReference>
<sequence length="1050" mass="114530">MRQVLLLFAMFLGFSFLAFSQTGTITGTVLDESAAPVPFATISVKGTNVAVSANAEGSFSVQAAPGNVLVVSATGYTSKEVKVEGTTVTVVLARGEAQMIEEVVVTAVGVKRSERSLGYAATQINAEDITATGNRSAFNALQGKVPGVDITSASGAPGASTRIIMRGFTSLGGSNQPLYVVDGVPISNGQIGSTDLNGGLDFGNRGNDINPNDIESITILQGGSATALYGSRAASGVIVITTKNGSRSNNKVSVDIVSTTTFETPLRLPFMQNEFGQGWYNRTTEDGGDLQENGSWGPKFDGVLRKWGFVVDNQQLIKPYVALKNNVRDFFEVGKTLNNSIAIKNGDENKSYYLSYGNILADGIMPTDADSYKRHNIAARGNAKFLKIFNASANINYIRKSSKYVLTGQDQSVLDGLWQAPRDISFVDQKDYNNKFYNVDNYYTYYAQNPYYVLQEHGNRFNENRMFGSVSLDAKIASWLSATFRAGSDVSNSTAKSWRAITKSARASYNDDVGRVTEASYYSSEFNTDFFFNINPKISSDFSLNAIVGHNFNQRDARTQSTTVIGLDIPGYYNLSNSSATPTATATLSKRRLVGVYASADLGYRNLLYLTLTGRNDWSSTLPASNRSFFYPSASLSFIFSELLSSKDVLSFGKLRMGVARTGKDADPYQVFAVLTQTSLTDGYRGFDFPLAGGVNGFTVSNLIGNQKLKPELSTDYEIGTDLKFFRNRIGINFTAYNKIITNLIWTSTIPSTTGFTAQTQNLGKITNKGIEVALNVVPVETTDWRWEVFANYSTNKNKLVELVEGLDQISLGGTSTIGFVARPGYPLGLFEGTVVATDPQGRVIVNAQGLPTFKDQKEILGSSQNKYRIGGGTSISYKNLNLKVVGDYRHGGLMYSRTAELMYFTGNAIQTTYNDRQPFIIPNSVQKIGDNYVENTVPIAGFDHNLNLYYNQTYNAGKGSAYALVPKTFFKLREVSLYYSLPSKLLSRSQIRSIDVGLVGTNLLLWTPVANSFTDPEQTTFGNDLEADYGDFGATPTTRGFGFSIRLGF</sequence>
<comment type="subcellular location">
    <subcellularLocation>
        <location evidence="1 8">Cell outer membrane</location>
        <topology evidence="1 8">Multi-pass membrane protein</topology>
    </subcellularLocation>
</comment>
<proteinExistence type="inferred from homology"/>
<gene>
    <name evidence="13" type="ORF">V2H41_10230</name>
</gene>
<feature type="chain" id="PRO_5046748254" evidence="10">
    <location>
        <begin position="21"/>
        <end position="1050"/>
    </location>
</feature>
<name>A0ABU7RI73_9BACT</name>
<evidence type="ECO:0000256" key="3">
    <source>
        <dbReference type="ARBA" id="ARBA00022452"/>
    </source>
</evidence>
<evidence type="ECO:0000259" key="11">
    <source>
        <dbReference type="Pfam" id="PF00593"/>
    </source>
</evidence>
<keyword evidence="6 8" id="KW-0472">Membrane</keyword>
<evidence type="ECO:0000259" key="12">
    <source>
        <dbReference type="Pfam" id="PF07715"/>
    </source>
</evidence>
<dbReference type="RefSeq" id="WP_330975059.1">
    <property type="nucleotide sequence ID" value="NZ_JAZGLY010000005.1"/>
</dbReference>
<feature type="domain" description="TonB-dependent receptor plug" evidence="12">
    <location>
        <begin position="115"/>
        <end position="237"/>
    </location>
</feature>
<dbReference type="Gene3D" id="2.40.170.20">
    <property type="entry name" value="TonB-dependent receptor, beta-barrel domain"/>
    <property type="match status" value="1"/>
</dbReference>
<dbReference type="InterPro" id="IPR023996">
    <property type="entry name" value="TonB-dep_OMP_SusC/RagA"/>
</dbReference>
<reference evidence="13 14" key="1">
    <citation type="submission" date="2024-01" db="EMBL/GenBank/DDBJ databases">
        <title>Niabella digestum sp. nov., isolated from waste digestion system.</title>
        <authorList>
            <person name="Zhang L."/>
        </authorList>
    </citation>
    <scope>NUCLEOTIDE SEQUENCE [LARGE SCALE GENOMIC DNA]</scope>
    <source>
        <strain evidence="13 14">A18</strain>
    </source>
</reference>
<feature type="domain" description="TonB-dependent receptor-like beta-barrel" evidence="11">
    <location>
        <begin position="431"/>
        <end position="905"/>
    </location>
</feature>
<dbReference type="Gene3D" id="2.60.40.1120">
    <property type="entry name" value="Carboxypeptidase-like, regulatory domain"/>
    <property type="match status" value="1"/>
</dbReference>
<evidence type="ECO:0000256" key="7">
    <source>
        <dbReference type="ARBA" id="ARBA00023237"/>
    </source>
</evidence>
<dbReference type="SUPFAM" id="SSF49464">
    <property type="entry name" value="Carboxypeptidase regulatory domain-like"/>
    <property type="match status" value="1"/>
</dbReference>
<comment type="caution">
    <text evidence="13">The sequence shown here is derived from an EMBL/GenBank/DDBJ whole genome shotgun (WGS) entry which is preliminary data.</text>
</comment>
<evidence type="ECO:0000313" key="13">
    <source>
        <dbReference type="EMBL" id="MEE6187651.1"/>
    </source>
</evidence>
<dbReference type="Pfam" id="PF00593">
    <property type="entry name" value="TonB_dep_Rec_b-barrel"/>
    <property type="match status" value="1"/>
</dbReference>
<dbReference type="NCBIfam" id="TIGR04057">
    <property type="entry name" value="SusC_RagA_signa"/>
    <property type="match status" value="1"/>
</dbReference>
<feature type="signal peptide" evidence="10">
    <location>
        <begin position="1"/>
        <end position="20"/>
    </location>
</feature>
<evidence type="ECO:0000256" key="5">
    <source>
        <dbReference type="ARBA" id="ARBA00023077"/>
    </source>
</evidence>
<evidence type="ECO:0000256" key="10">
    <source>
        <dbReference type="SAM" id="SignalP"/>
    </source>
</evidence>
<keyword evidence="3 8" id="KW-1134">Transmembrane beta strand</keyword>
<keyword evidence="7 8" id="KW-0998">Cell outer membrane</keyword>
<keyword evidence="4 8" id="KW-0812">Transmembrane</keyword>
<dbReference type="NCBIfam" id="TIGR04056">
    <property type="entry name" value="OMP_RagA_SusC"/>
    <property type="match status" value="1"/>
</dbReference>
<evidence type="ECO:0000256" key="1">
    <source>
        <dbReference type="ARBA" id="ARBA00004571"/>
    </source>
</evidence>
<keyword evidence="14" id="KW-1185">Reference proteome</keyword>
<evidence type="ECO:0000256" key="6">
    <source>
        <dbReference type="ARBA" id="ARBA00023136"/>
    </source>
</evidence>
<dbReference type="Proteomes" id="UP001357452">
    <property type="component" value="Unassembled WGS sequence"/>
</dbReference>
<dbReference type="Pfam" id="PF07715">
    <property type="entry name" value="Plug"/>
    <property type="match status" value="1"/>
</dbReference>
<dbReference type="InterPro" id="IPR000531">
    <property type="entry name" value="Beta-barrel_TonB"/>
</dbReference>
<protein>
    <submittedName>
        <fullName evidence="13">SusC/RagA family TonB-linked outer membrane protein</fullName>
    </submittedName>
</protein>
<dbReference type="EMBL" id="JAZGLY010000005">
    <property type="protein sequence ID" value="MEE6187651.1"/>
    <property type="molecule type" value="Genomic_DNA"/>
</dbReference>
<evidence type="ECO:0000313" key="14">
    <source>
        <dbReference type="Proteomes" id="UP001357452"/>
    </source>
</evidence>
<keyword evidence="2 8" id="KW-0813">Transport</keyword>
<dbReference type="InterPro" id="IPR037066">
    <property type="entry name" value="Plug_dom_sf"/>
</dbReference>
<evidence type="ECO:0000256" key="4">
    <source>
        <dbReference type="ARBA" id="ARBA00022692"/>
    </source>
</evidence>
<dbReference type="SUPFAM" id="SSF56935">
    <property type="entry name" value="Porins"/>
    <property type="match status" value="1"/>
</dbReference>
<evidence type="ECO:0000256" key="8">
    <source>
        <dbReference type="PROSITE-ProRule" id="PRU01360"/>
    </source>
</evidence>
<evidence type="ECO:0000256" key="2">
    <source>
        <dbReference type="ARBA" id="ARBA00022448"/>
    </source>
</evidence>
<comment type="similarity">
    <text evidence="8 9">Belongs to the TonB-dependent receptor family.</text>
</comment>
<dbReference type="Pfam" id="PF13715">
    <property type="entry name" value="CarbopepD_reg_2"/>
    <property type="match status" value="1"/>
</dbReference>
<keyword evidence="10" id="KW-0732">Signal</keyword>
<keyword evidence="5 9" id="KW-0798">TonB box</keyword>
<organism evidence="13 14">
    <name type="scientific">Niabella digestorum</name>
    <dbReference type="NCBI Taxonomy" id="3117701"/>
    <lineage>
        <taxon>Bacteria</taxon>
        <taxon>Pseudomonadati</taxon>
        <taxon>Bacteroidota</taxon>
        <taxon>Chitinophagia</taxon>
        <taxon>Chitinophagales</taxon>
        <taxon>Chitinophagaceae</taxon>
        <taxon>Niabella</taxon>
    </lineage>
</organism>
<dbReference type="InterPro" id="IPR039426">
    <property type="entry name" value="TonB-dep_rcpt-like"/>
</dbReference>
<dbReference type="Gene3D" id="2.170.130.10">
    <property type="entry name" value="TonB-dependent receptor, plug domain"/>
    <property type="match status" value="1"/>
</dbReference>
<accession>A0ABU7RI73</accession>
<dbReference type="InterPro" id="IPR008969">
    <property type="entry name" value="CarboxyPept-like_regulatory"/>
</dbReference>
<dbReference type="InterPro" id="IPR036942">
    <property type="entry name" value="Beta-barrel_TonB_sf"/>
</dbReference>
<dbReference type="InterPro" id="IPR023997">
    <property type="entry name" value="TonB-dep_OMP_SusC/RagA_CS"/>
</dbReference>
<dbReference type="InterPro" id="IPR012910">
    <property type="entry name" value="Plug_dom"/>
</dbReference>